<sequence>MIGTGYLIVLVLTGLLVGTLSGMLGVGGGFLMVPIQLWLYSSTGLPEDLALRLALGTSLAVIIPTAASGAIGHHRKGAVVWRAGFLLGVSGAFGAVAGGLLATHLPAEPVEIFFGLIVLAAGIRTIATRGSERWDVPKIPDRRYLIWGVPVGVVSGLAGIGGGVLLIPVLTSVFRFEMHRAVATSTVVMICAATGGVLTYLIGGLGIPGLPEWTIGYIDPLQAFIIAATSIPAAQAGSVIAHRIPSRVLRIGFLLLTGYIGLRMIGVFSWAGITP</sequence>
<dbReference type="PANTHER" id="PTHR43483:SF3">
    <property type="entry name" value="MEMBRANE TRANSPORTER PROTEIN HI_0806-RELATED"/>
    <property type="match status" value="1"/>
</dbReference>
<feature type="transmembrane region" description="Helical" evidence="5">
    <location>
        <begin position="51"/>
        <end position="71"/>
    </location>
</feature>
<keyword evidence="5" id="KW-1003">Cell membrane</keyword>
<proteinExistence type="inferred from homology"/>
<reference evidence="6 7" key="1">
    <citation type="submission" date="2017-11" db="EMBL/GenBank/DDBJ databases">
        <title>Isolation and Characterization of Methanofollis Species from Methane Seep Offshore SW Taiwan.</title>
        <authorList>
            <person name="Teng N.-H."/>
            <person name="Lai M.-C."/>
            <person name="Chen S.-C."/>
        </authorList>
    </citation>
    <scope>NUCLEOTIDE SEQUENCE [LARGE SCALE GENOMIC DNA]</scope>
    <source>
        <strain evidence="6 7">FWC-SCC2</strain>
    </source>
</reference>
<keyword evidence="7" id="KW-1185">Reference proteome</keyword>
<dbReference type="AlphaFoldDB" id="A0A483CUG3"/>
<evidence type="ECO:0000313" key="7">
    <source>
        <dbReference type="Proteomes" id="UP000292580"/>
    </source>
</evidence>
<feature type="transmembrane region" description="Helical" evidence="5">
    <location>
        <begin position="147"/>
        <end position="170"/>
    </location>
</feature>
<gene>
    <name evidence="6" type="ORF">CUJ86_04265</name>
</gene>
<keyword evidence="4 5" id="KW-0472">Membrane</keyword>
<evidence type="ECO:0000256" key="5">
    <source>
        <dbReference type="RuleBase" id="RU363041"/>
    </source>
</evidence>
<comment type="subcellular location">
    <subcellularLocation>
        <location evidence="5">Cell membrane</location>
        <topology evidence="5">Multi-pass membrane protein</topology>
    </subcellularLocation>
    <subcellularLocation>
        <location evidence="1">Membrane</location>
        <topology evidence="1">Multi-pass membrane protein</topology>
    </subcellularLocation>
</comment>
<organism evidence="6 7">
    <name type="scientific">Methanofollis fontis</name>
    <dbReference type="NCBI Taxonomy" id="2052832"/>
    <lineage>
        <taxon>Archaea</taxon>
        <taxon>Methanobacteriati</taxon>
        <taxon>Methanobacteriota</taxon>
        <taxon>Stenosarchaea group</taxon>
        <taxon>Methanomicrobia</taxon>
        <taxon>Methanomicrobiales</taxon>
        <taxon>Methanomicrobiaceae</taxon>
        <taxon>Methanofollis</taxon>
    </lineage>
</organism>
<feature type="transmembrane region" description="Helical" evidence="5">
    <location>
        <begin position="6"/>
        <end position="39"/>
    </location>
</feature>
<protein>
    <recommendedName>
        <fullName evidence="5">Probable membrane transporter protein</fullName>
    </recommendedName>
</protein>
<evidence type="ECO:0000256" key="1">
    <source>
        <dbReference type="ARBA" id="ARBA00004141"/>
    </source>
</evidence>
<dbReference type="PANTHER" id="PTHR43483">
    <property type="entry name" value="MEMBRANE TRANSPORTER PROTEIN HI_0806-RELATED"/>
    <property type="match status" value="1"/>
</dbReference>
<comment type="similarity">
    <text evidence="5">Belongs to the 4-toluene sulfonate uptake permease (TSUP) (TC 2.A.102) family.</text>
</comment>
<dbReference type="EMBL" id="PGCL01000002">
    <property type="protein sequence ID" value="TAJ44537.1"/>
    <property type="molecule type" value="Genomic_DNA"/>
</dbReference>
<dbReference type="InterPro" id="IPR002781">
    <property type="entry name" value="TM_pro_TauE-like"/>
</dbReference>
<comment type="caution">
    <text evidence="6">The sequence shown here is derived from an EMBL/GenBank/DDBJ whole genome shotgun (WGS) entry which is preliminary data.</text>
</comment>
<keyword evidence="2 5" id="KW-0812">Transmembrane</keyword>
<dbReference type="Pfam" id="PF01925">
    <property type="entry name" value="TauE"/>
    <property type="match status" value="1"/>
</dbReference>
<keyword evidence="3 5" id="KW-1133">Transmembrane helix</keyword>
<dbReference type="OrthoDB" id="82244at2157"/>
<feature type="transmembrane region" description="Helical" evidence="5">
    <location>
        <begin position="253"/>
        <end position="273"/>
    </location>
</feature>
<dbReference type="Proteomes" id="UP000292580">
    <property type="component" value="Unassembled WGS sequence"/>
</dbReference>
<evidence type="ECO:0000313" key="6">
    <source>
        <dbReference type="EMBL" id="TAJ44537.1"/>
    </source>
</evidence>
<evidence type="ECO:0000256" key="2">
    <source>
        <dbReference type="ARBA" id="ARBA00022692"/>
    </source>
</evidence>
<feature type="transmembrane region" description="Helical" evidence="5">
    <location>
        <begin position="110"/>
        <end position="127"/>
    </location>
</feature>
<feature type="transmembrane region" description="Helical" evidence="5">
    <location>
        <begin position="182"/>
        <end position="203"/>
    </location>
</feature>
<dbReference type="RefSeq" id="WP_130646327.1">
    <property type="nucleotide sequence ID" value="NZ_PGCL01000002.1"/>
</dbReference>
<accession>A0A483CUG3</accession>
<name>A0A483CUG3_9EURY</name>
<feature type="transmembrane region" description="Helical" evidence="5">
    <location>
        <begin position="83"/>
        <end position="103"/>
    </location>
</feature>
<dbReference type="GO" id="GO:0005886">
    <property type="term" value="C:plasma membrane"/>
    <property type="evidence" value="ECO:0007669"/>
    <property type="project" value="UniProtKB-SubCell"/>
</dbReference>
<evidence type="ECO:0000256" key="3">
    <source>
        <dbReference type="ARBA" id="ARBA00022989"/>
    </source>
</evidence>
<evidence type="ECO:0000256" key="4">
    <source>
        <dbReference type="ARBA" id="ARBA00023136"/>
    </source>
</evidence>